<proteinExistence type="predicted"/>
<keyword evidence="1" id="KW-0472">Membrane</keyword>
<name>A0A1M6LVM4_9ACTN</name>
<organism evidence="3 4">
    <name type="scientific">Tessaracoccus bendigoensis DSM 12906</name>
    <dbReference type="NCBI Taxonomy" id="1123357"/>
    <lineage>
        <taxon>Bacteria</taxon>
        <taxon>Bacillati</taxon>
        <taxon>Actinomycetota</taxon>
        <taxon>Actinomycetes</taxon>
        <taxon>Propionibacteriales</taxon>
        <taxon>Propionibacteriaceae</taxon>
        <taxon>Tessaracoccus</taxon>
    </lineage>
</organism>
<evidence type="ECO:0000259" key="2">
    <source>
        <dbReference type="Pfam" id="PF20990"/>
    </source>
</evidence>
<dbReference type="AlphaFoldDB" id="A0A1M6LVM4"/>
<gene>
    <name evidence="3" type="ORF">SAMN02745244_03175</name>
</gene>
<sequence>MATIDIGFLTIAILVAVVLFAVGAVANRFFHDRIFVGLTPGLMPPLGQSAPVAKVQPGREYSGEVAVAFSPPRGLRPGLVGTIVDGEAEMRDITATVVDLAVRGWVQIEAVDVDASRQNDPKKKSRDWLVTAVEPRPADDRLDPFEDQLLGSLFSIGEPSEGVLMSDWTRFRGADLRDLQNRLYAQTVTNGWYEKDPRSTSAGCLGVLGVVALIGYCLLMFASSLSIWTVLSAGILVAGAVFASRRLKRRVPRTALGTAAMVQSLGFKKYLATAEADQFSFEEAAGIFSRYLPYALVFGVADHWAKVFGEVAQASELSGGPDILDSLIWMDLTSDIGFNLAMFADGGFDGLFDLGDVVGGLGDVAEGIGGFVEGVGDFISDFDFDF</sequence>
<keyword evidence="1" id="KW-1133">Transmembrane helix</keyword>
<evidence type="ECO:0000313" key="4">
    <source>
        <dbReference type="Proteomes" id="UP000184512"/>
    </source>
</evidence>
<reference evidence="3 4" key="1">
    <citation type="submission" date="2016-11" db="EMBL/GenBank/DDBJ databases">
        <authorList>
            <person name="Jaros S."/>
            <person name="Januszkiewicz K."/>
            <person name="Wedrychowicz H."/>
        </authorList>
    </citation>
    <scope>NUCLEOTIDE SEQUENCE [LARGE SCALE GENOMIC DNA]</scope>
    <source>
        <strain evidence="3 4">DSM 12906</strain>
    </source>
</reference>
<feature type="transmembrane region" description="Helical" evidence="1">
    <location>
        <begin position="6"/>
        <end position="26"/>
    </location>
</feature>
<dbReference type="InterPro" id="IPR048389">
    <property type="entry name" value="YciQ-like_C"/>
</dbReference>
<dbReference type="STRING" id="1123357.SAMN02745244_03175"/>
<feature type="transmembrane region" description="Helical" evidence="1">
    <location>
        <begin position="202"/>
        <end position="221"/>
    </location>
</feature>
<dbReference type="Proteomes" id="UP000184512">
    <property type="component" value="Unassembled WGS sequence"/>
</dbReference>
<keyword evidence="4" id="KW-1185">Reference proteome</keyword>
<evidence type="ECO:0000313" key="3">
    <source>
        <dbReference type="EMBL" id="SHJ75163.1"/>
    </source>
</evidence>
<feature type="transmembrane region" description="Helical" evidence="1">
    <location>
        <begin position="227"/>
        <end position="244"/>
    </location>
</feature>
<dbReference type="Pfam" id="PF20990">
    <property type="entry name" value="DUF2207_C"/>
    <property type="match status" value="1"/>
</dbReference>
<evidence type="ECO:0000256" key="1">
    <source>
        <dbReference type="SAM" id="Phobius"/>
    </source>
</evidence>
<keyword evidence="1" id="KW-0812">Transmembrane</keyword>
<accession>A0A1M6LVM4</accession>
<feature type="domain" description="Predicted membrane protein YciQ-like C-terminal" evidence="2">
    <location>
        <begin position="70"/>
        <end position="308"/>
    </location>
</feature>
<protein>
    <submittedName>
        <fullName evidence="3">Predicted membrane protein</fullName>
    </submittedName>
</protein>
<dbReference type="EMBL" id="FQZG01000076">
    <property type="protein sequence ID" value="SHJ75163.1"/>
    <property type="molecule type" value="Genomic_DNA"/>
</dbReference>
<dbReference type="RefSeq" id="WP_175558377.1">
    <property type="nucleotide sequence ID" value="NZ_FQZG01000076.1"/>
</dbReference>